<comment type="caution">
    <text evidence="2">The sequence shown here is derived from an EMBL/GenBank/DDBJ whole genome shotgun (WGS) entry which is preliminary data.</text>
</comment>
<evidence type="ECO:0000313" key="2">
    <source>
        <dbReference type="EMBL" id="KAG0589404.1"/>
    </source>
</evidence>
<keyword evidence="3" id="KW-1185">Reference proteome</keyword>
<dbReference type="EMBL" id="CM026421">
    <property type="protein sequence ID" value="KAG0589401.1"/>
    <property type="molecule type" value="Genomic_DNA"/>
</dbReference>
<gene>
    <name evidence="2" type="ORF">KC19_1G018600</name>
</gene>
<dbReference type="EMBL" id="CM026421">
    <property type="protein sequence ID" value="KAG0589398.1"/>
    <property type="molecule type" value="Genomic_DNA"/>
</dbReference>
<reference evidence="2" key="1">
    <citation type="submission" date="2020-06" db="EMBL/GenBank/DDBJ databases">
        <title>WGS assembly of Ceratodon purpureus strain R40.</title>
        <authorList>
            <person name="Carey S.B."/>
            <person name="Jenkins J."/>
            <person name="Shu S."/>
            <person name="Lovell J.T."/>
            <person name="Sreedasyam A."/>
            <person name="Maumus F."/>
            <person name="Tiley G.P."/>
            <person name="Fernandez-Pozo N."/>
            <person name="Barry K."/>
            <person name="Chen C."/>
            <person name="Wang M."/>
            <person name="Lipzen A."/>
            <person name="Daum C."/>
            <person name="Saski C.A."/>
            <person name="Payton A.C."/>
            <person name="Mcbreen J.C."/>
            <person name="Conrad R.E."/>
            <person name="Kollar L.M."/>
            <person name="Olsson S."/>
            <person name="Huttunen S."/>
            <person name="Landis J.B."/>
            <person name="Wickett N.J."/>
            <person name="Johnson M.G."/>
            <person name="Rensing S.A."/>
            <person name="Grimwood J."/>
            <person name="Schmutz J."/>
            <person name="Mcdaniel S.F."/>
        </authorList>
    </citation>
    <scope>NUCLEOTIDE SEQUENCE</scope>
    <source>
        <strain evidence="2">R40</strain>
    </source>
</reference>
<name>A0A8T0J0B2_CERPU</name>
<evidence type="ECO:0000256" key="1">
    <source>
        <dbReference type="SAM" id="MobiDB-lite"/>
    </source>
</evidence>
<accession>A0A8T0J0B2</accession>
<dbReference type="EMBL" id="CM026421">
    <property type="protein sequence ID" value="KAG0589405.1"/>
    <property type="molecule type" value="Genomic_DNA"/>
</dbReference>
<organism evidence="2 3">
    <name type="scientific">Ceratodon purpureus</name>
    <name type="common">Fire moss</name>
    <name type="synonym">Dicranum purpureum</name>
    <dbReference type="NCBI Taxonomy" id="3225"/>
    <lineage>
        <taxon>Eukaryota</taxon>
        <taxon>Viridiplantae</taxon>
        <taxon>Streptophyta</taxon>
        <taxon>Embryophyta</taxon>
        <taxon>Bryophyta</taxon>
        <taxon>Bryophytina</taxon>
        <taxon>Bryopsida</taxon>
        <taxon>Dicranidae</taxon>
        <taxon>Pseudoditrichales</taxon>
        <taxon>Ditrichaceae</taxon>
        <taxon>Ceratodon</taxon>
    </lineage>
</organism>
<dbReference type="AlphaFoldDB" id="A0A8T0J0B2"/>
<evidence type="ECO:0000313" key="3">
    <source>
        <dbReference type="Proteomes" id="UP000822688"/>
    </source>
</evidence>
<proteinExistence type="predicted"/>
<dbReference type="Proteomes" id="UP000822688">
    <property type="component" value="Chromosome 1"/>
</dbReference>
<feature type="region of interest" description="Disordered" evidence="1">
    <location>
        <begin position="531"/>
        <end position="570"/>
    </location>
</feature>
<dbReference type="EMBL" id="CM026421">
    <property type="protein sequence ID" value="KAG0589403.1"/>
    <property type="molecule type" value="Genomic_DNA"/>
</dbReference>
<dbReference type="EMBL" id="CM026421">
    <property type="protein sequence ID" value="KAG0589400.1"/>
    <property type="molecule type" value="Genomic_DNA"/>
</dbReference>
<dbReference type="EMBL" id="CM026421">
    <property type="protein sequence ID" value="KAG0589402.1"/>
    <property type="molecule type" value="Genomic_DNA"/>
</dbReference>
<dbReference type="EMBL" id="CM026421">
    <property type="protein sequence ID" value="KAG0589399.1"/>
    <property type="molecule type" value="Genomic_DNA"/>
</dbReference>
<dbReference type="EMBL" id="CM026421">
    <property type="protein sequence ID" value="KAG0589404.1"/>
    <property type="molecule type" value="Genomic_DNA"/>
</dbReference>
<protein>
    <submittedName>
        <fullName evidence="2">Uncharacterized protein</fullName>
    </submittedName>
</protein>
<feature type="compositionally biased region" description="Low complexity" evidence="1">
    <location>
        <begin position="545"/>
        <end position="559"/>
    </location>
</feature>
<dbReference type="EMBL" id="CM026421">
    <property type="protein sequence ID" value="KAG0589397.1"/>
    <property type="molecule type" value="Genomic_DNA"/>
</dbReference>
<sequence length="690" mass="79471">MEFPEVITLNNLSYCEEHLRDVCYVCCVDFHGGPFIFEFELPENGKPEYPVSFRYDNREDTLLAKRWLDMQRATYSAHVSPMTSSHVQLPKLGLAVEANNSREGLRETLLGMFHQLLPMCTTQRYFFANQPSIMLQDLETFEQAMFLYEANLLDILNRNFNFPSRSFYDVATEFKKKARASYVSSLGFFLELNTQRTFWQTMELTTEAYIRLLESYDQEADDHVLLTEKAKAELMLWIGQVFWSFRHAQHVLNEFRKQQHMMYQRNNYPFYPCDLEALEDGLDVHLIVAKLSRGPAHDFGFMASAFDAFRQASDDYPEQMEDVNYAIMVAIDEMSARFRILEILTSAGQVISTCEEVKTAILRFEFDSTGIELFSAMEDALTIITEVDDASEYQTPTPKDCSFLQELLALERKCRIKHRQKFASLPEQATLAFTKEMFDSFKSTYKKLYRESIRALWKEREKSLLSVNIASRVAHRLLVQNKKKKKKKPSASGSSAWEIGDIAEARSVPEQSAVDPELFWNRGAQVPLERYKPPIVQEKTKTQKASIAPSPDASVSSASRTPSPVEEVPSPRLRSLDQLKESDLATRDILWRKAKGLVKWSNIVQFLARLGCKILSLDGSKKKVVDEHTGRCTVLHRPHPGDDCRRDQLDRYRLQLEDWLLINYEDIVTLEEKNSESGTSISTSPDSSKM</sequence>